<dbReference type="PANTHER" id="PTHR42852">
    <property type="entry name" value="THIOL:DISULFIDE INTERCHANGE PROTEIN DSBE"/>
    <property type="match status" value="1"/>
</dbReference>
<evidence type="ECO:0000313" key="8">
    <source>
        <dbReference type="Proteomes" id="UP000057158"/>
    </source>
</evidence>
<dbReference type="OrthoDB" id="9813820at2"/>
<gene>
    <name evidence="7" type="ORF">DSOUD_1265</name>
</gene>
<dbReference type="STRING" id="1603606.DSOUD_1265"/>
<dbReference type="PROSITE" id="PS51352">
    <property type="entry name" value="THIOREDOXIN_2"/>
    <property type="match status" value="1"/>
</dbReference>
<dbReference type="GO" id="GO:0017004">
    <property type="term" value="P:cytochrome complex assembly"/>
    <property type="evidence" value="ECO:0007669"/>
    <property type="project" value="UniProtKB-KW"/>
</dbReference>
<name>A0A0M4D0H4_9BACT</name>
<dbReference type="Gene3D" id="3.40.30.10">
    <property type="entry name" value="Glutaredoxin"/>
    <property type="match status" value="1"/>
</dbReference>
<evidence type="ECO:0000256" key="1">
    <source>
        <dbReference type="ARBA" id="ARBA00004196"/>
    </source>
</evidence>
<keyword evidence="3" id="KW-1015">Disulfide bond</keyword>
<reference evidence="7 8" key="1">
    <citation type="submission" date="2015-07" db="EMBL/GenBank/DDBJ databases">
        <title>Isolation and Genomic Characterization of a Novel Halophilic Metal-Reducing Deltaproteobacterium from the Deep Subsurface.</title>
        <authorList>
            <person name="Badalamenti J.P."/>
            <person name="Summers Z.M."/>
            <person name="Gralnick J.A."/>
            <person name="Bond D.R."/>
        </authorList>
    </citation>
    <scope>NUCLEOTIDE SEQUENCE [LARGE SCALE GENOMIC DNA]</scope>
    <source>
        <strain evidence="7 8">WTL</strain>
    </source>
</reference>
<dbReference type="GO" id="GO:0030313">
    <property type="term" value="C:cell envelope"/>
    <property type="evidence" value="ECO:0007669"/>
    <property type="project" value="UniProtKB-SubCell"/>
</dbReference>
<protein>
    <submittedName>
        <fullName evidence="7">Peroxiredoxin</fullName>
    </submittedName>
</protein>
<evidence type="ECO:0000256" key="3">
    <source>
        <dbReference type="ARBA" id="ARBA00023157"/>
    </source>
</evidence>
<evidence type="ECO:0000256" key="5">
    <source>
        <dbReference type="SAM" id="SignalP"/>
    </source>
</evidence>
<feature type="domain" description="Thioredoxin" evidence="6">
    <location>
        <begin position="35"/>
        <end position="176"/>
    </location>
</feature>
<dbReference type="InterPro" id="IPR017937">
    <property type="entry name" value="Thioredoxin_CS"/>
</dbReference>
<keyword evidence="4" id="KW-0676">Redox-active center</keyword>
<proteinExistence type="predicted"/>
<dbReference type="InterPro" id="IPR036249">
    <property type="entry name" value="Thioredoxin-like_sf"/>
</dbReference>
<keyword evidence="5" id="KW-0732">Signal</keyword>
<dbReference type="KEGG" id="des:DSOUD_1265"/>
<dbReference type="InterPro" id="IPR013766">
    <property type="entry name" value="Thioredoxin_domain"/>
</dbReference>
<keyword evidence="2" id="KW-0201">Cytochrome c-type biogenesis</keyword>
<keyword evidence="8" id="KW-1185">Reference proteome</keyword>
<evidence type="ECO:0000259" key="6">
    <source>
        <dbReference type="PROSITE" id="PS51352"/>
    </source>
</evidence>
<sequence length="177" mass="19728">MRISLVILGCAIFLHPLFSPAFAGGSRPEPKTTAVAKGTLAPDFALKNLQGKTVELSSFRGQVVLVNFWATWCPPCLEEMPSMEKLQTLMAGEKFVLLAINVEEDGEENVKHFLKKNRHTFPILLDSEAEVQARYGVYRFPETFVVGKDGIVTDHIIGAIDWASEDTVKYFKKLVGR</sequence>
<dbReference type="Pfam" id="PF08534">
    <property type="entry name" value="Redoxin"/>
    <property type="match status" value="1"/>
</dbReference>
<dbReference type="PANTHER" id="PTHR42852:SF6">
    <property type="entry name" value="THIOL:DISULFIDE INTERCHANGE PROTEIN DSBE"/>
    <property type="match status" value="1"/>
</dbReference>
<dbReference type="PROSITE" id="PS00194">
    <property type="entry name" value="THIOREDOXIN_1"/>
    <property type="match status" value="1"/>
</dbReference>
<feature type="chain" id="PRO_5005791730" evidence="5">
    <location>
        <begin position="24"/>
        <end position="177"/>
    </location>
</feature>
<organism evidence="7 8">
    <name type="scientific">Desulfuromonas soudanensis</name>
    <dbReference type="NCBI Taxonomy" id="1603606"/>
    <lineage>
        <taxon>Bacteria</taxon>
        <taxon>Pseudomonadati</taxon>
        <taxon>Thermodesulfobacteriota</taxon>
        <taxon>Desulfuromonadia</taxon>
        <taxon>Desulfuromonadales</taxon>
        <taxon>Desulfuromonadaceae</taxon>
        <taxon>Desulfuromonas</taxon>
    </lineage>
</organism>
<accession>A0A0M4D0H4</accession>
<dbReference type="SUPFAM" id="SSF52833">
    <property type="entry name" value="Thioredoxin-like"/>
    <property type="match status" value="1"/>
</dbReference>
<dbReference type="InterPro" id="IPR050553">
    <property type="entry name" value="Thioredoxin_ResA/DsbE_sf"/>
</dbReference>
<dbReference type="RefSeq" id="WP_053550196.1">
    <property type="nucleotide sequence ID" value="NZ_CP010802.1"/>
</dbReference>
<evidence type="ECO:0000256" key="4">
    <source>
        <dbReference type="ARBA" id="ARBA00023284"/>
    </source>
</evidence>
<dbReference type="InterPro" id="IPR013740">
    <property type="entry name" value="Redoxin"/>
</dbReference>
<evidence type="ECO:0000256" key="2">
    <source>
        <dbReference type="ARBA" id="ARBA00022748"/>
    </source>
</evidence>
<evidence type="ECO:0000313" key="7">
    <source>
        <dbReference type="EMBL" id="ALC16046.1"/>
    </source>
</evidence>
<feature type="signal peptide" evidence="5">
    <location>
        <begin position="1"/>
        <end position="23"/>
    </location>
</feature>
<dbReference type="PATRIC" id="fig|1603606.3.peg.1383"/>
<comment type="subcellular location">
    <subcellularLocation>
        <location evidence="1">Cell envelope</location>
    </subcellularLocation>
</comment>
<dbReference type="EMBL" id="CP010802">
    <property type="protein sequence ID" value="ALC16046.1"/>
    <property type="molecule type" value="Genomic_DNA"/>
</dbReference>
<dbReference type="GO" id="GO:0016491">
    <property type="term" value="F:oxidoreductase activity"/>
    <property type="evidence" value="ECO:0007669"/>
    <property type="project" value="InterPro"/>
</dbReference>
<dbReference type="Proteomes" id="UP000057158">
    <property type="component" value="Chromosome"/>
</dbReference>
<dbReference type="CDD" id="cd02966">
    <property type="entry name" value="TlpA_like_family"/>
    <property type="match status" value="1"/>
</dbReference>
<dbReference type="AlphaFoldDB" id="A0A0M4D0H4"/>